<evidence type="ECO:0000313" key="4">
    <source>
        <dbReference type="Proteomes" id="UP000786693"/>
    </source>
</evidence>
<keyword evidence="4" id="KW-1185">Reference proteome</keyword>
<organism evidence="3 4">
    <name type="scientific">Jannaschia pagri</name>
    <dbReference type="NCBI Taxonomy" id="2829797"/>
    <lineage>
        <taxon>Bacteria</taxon>
        <taxon>Pseudomonadati</taxon>
        <taxon>Pseudomonadota</taxon>
        <taxon>Alphaproteobacteria</taxon>
        <taxon>Rhodobacterales</taxon>
        <taxon>Roseobacteraceae</taxon>
        <taxon>Jannaschia</taxon>
    </lineage>
</organism>
<dbReference type="PROSITE" id="PS00018">
    <property type="entry name" value="EF_HAND_1"/>
    <property type="match status" value="2"/>
</dbReference>
<dbReference type="RefSeq" id="WP_220750186.1">
    <property type="nucleotide sequence ID" value="NZ_BPFH01000007.1"/>
</dbReference>
<gene>
    <name evidence="3" type="ORF">JANAI62_33110</name>
</gene>
<evidence type="ECO:0000313" key="3">
    <source>
        <dbReference type="EMBL" id="GIT96688.1"/>
    </source>
</evidence>
<name>A0ABQ4NQK6_9RHOB</name>
<feature type="signal peptide" evidence="1">
    <location>
        <begin position="1"/>
        <end position="20"/>
    </location>
</feature>
<evidence type="ECO:0000259" key="2">
    <source>
        <dbReference type="PROSITE" id="PS50222"/>
    </source>
</evidence>
<accession>A0ABQ4NQK6</accession>
<feature type="chain" id="PRO_5047325407" description="EF-hand domain-containing protein" evidence="1">
    <location>
        <begin position="21"/>
        <end position="76"/>
    </location>
</feature>
<protein>
    <recommendedName>
        <fullName evidence="2">EF-hand domain-containing protein</fullName>
    </recommendedName>
</protein>
<dbReference type="InterPro" id="IPR011992">
    <property type="entry name" value="EF-hand-dom_pair"/>
</dbReference>
<proteinExistence type="predicted"/>
<comment type="caution">
    <text evidence="3">The sequence shown here is derived from an EMBL/GenBank/DDBJ whole genome shotgun (WGS) entry which is preliminary data.</text>
</comment>
<dbReference type="PROSITE" id="PS50222">
    <property type="entry name" value="EF_HAND_2"/>
    <property type="match status" value="1"/>
</dbReference>
<dbReference type="Pfam" id="PF13202">
    <property type="entry name" value="EF-hand_5"/>
    <property type="match status" value="2"/>
</dbReference>
<dbReference type="Proteomes" id="UP000786693">
    <property type="component" value="Unassembled WGS sequence"/>
</dbReference>
<dbReference type="InterPro" id="IPR018247">
    <property type="entry name" value="EF_Hand_1_Ca_BS"/>
</dbReference>
<feature type="domain" description="EF-hand" evidence="2">
    <location>
        <begin position="23"/>
        <end position="47"/>
    </location>
</feature>
<reference evidence="3 4" key="1">
    <citation type="submission" date="2021-05" db="EMBL/GenBank/DDBJ databases">
        <title>Bacteria Genome sequencing.</title>
        <authorList>
            <person name="Takabe Y."/>
            <person name="Nakajima Y."/>
            <person name="Suzuki S."/>
            <person name="Shiozaki T."/>
        </authorList>
    </citation>
    <scope>NUCLEOTIDE SEQUENCE [LARGE SCALE GENOMIC DNA]</scope>
    <source>
        <strain evidence="3 4">AI_62</strain>
    </source>
</reference>
<dbReference type="SUPFAM" id="SSF47473">
    <property type="entry name" value="EF-hand"/>
    <property type="match status" value="1"/>
</dbReference>
<sequence length="76" mass="7808">MKTILTTAAITLAFAAPTWAQMAMDTDGDGNVSMEELQAAYPDATADTFAAIDTDADGVLNETEVQAAVDAGILPS</sequence>
<dbReference type="Gene3D" id="1.10.238.10">
    <property type="entry name" value="EF-hand"/>
    <property type="match status" value="1"/>
</dbReference>
<evidence type="ECO:0000256" key="1">
    <source>
        <dbReference type="SAM" id="SignalP"/>
    </source>
</evidence>
<keyword evidence="1" id="KW-0732">Signal</keyword>
<dbReference type="EMBL" id="BPFH01000007">
    <property type="protein sequence ID" value="GIT96688.1"/>
    <property type="molecule type" value="Genomic_DNA"/>
</dbReference>
<dbReference type="InterPro" id="IPR002048">
    <property type="entry name" value="EF_hand_dom"/>
</dbReference>